<keyword evidence="10" id="KW-0282">Flagellum</keyword>
<gene>
    <name evidence="10" type="ORF">G7Y85_06510</name>
</gene>
<dbReference type="SUPFAM" id="SSF117143">
    <property type="entry name" value="Flagellar hook protein flgE"/>
    <property type="match status" value="1"/>
</dbReference>
<comment type="caution">
    <text evidence="10">The sequence shown here is derived from an EMBL/GenBank/DDBJ whole genome shotgun (WGS) entry which is preliminary data.</text>
</comment>
<proteinExistence type="inferred from homology"/>
<dbReference type="EMBL" id="JAAMOW010000003">
    <property type="protein sequence ID" value="NGY04407.1"/>
    <property type="molecule type" value="Genomic_DNA"/>
</dbReference>
<dbReference type="NCBIfam" id="NF009280">
    <property type="entry name" value="PRK12640.1"/>
    <property type="match status" value="1"/>
</dbReference>
<evidence type="ECO:0000256" key="6">
    <source>
        <dbReference type="RuleBase" id="RU362116"/>
    </source>
</evidence>
<dbReference type="RefSeq" id="WP_166253730.1">
    <property type="nucleotide sequence ID" value="NZ_JAAMOW010000003.1"/>
</dbReference>
<feature type="domain" description="Flagellar basal body rod protein N-terminal" evidence="7">
    <location>
        <begin position="5"/>
        <end position="35"/>
    </location>
</feature>
<dbReference type="Pfam" id="PF00460">
    <property type="entry name" value="Flg_bb_rod"/>
    <property type="match status" value="1"/>
</dbReference>
<evidence type="ECO:0000313" key="10">
    <source>
        <dbReference type="EMBL" id="NGY04407.1"/>
    </source>
</evidence>
<comment type="subcellular location">
    <subcellularLocation>
        <location evidence="1 6">Bacterial flagellum basal body</location>
    </subcellularLocation>
</comment>
<dbReference type="InterPro" id="IPR020013">
    <property type="entry name" value="Flagellar_FlgE/F/G"/>
</dbReference>
<accession>A0A6M2BQR9</accession>
<dbReference type="Pfam" id="PF22692">
    <property type="entry name" value="LlgE_F_G_D1"/>
    <property type="match status" value="1"/>
</dbReference>
<dbReference type="InterPro" id="IPR053967">
    <property type="entry name" value="LlgE_F_G-like_D1"/>
</dbReference>
<dbReference type="GO" id="GO:0071978">
    <property type="term" value="P:bacterial-type flagellum-dependent swarming motility"/>
    <property type="evidence" value="ECO:0007669"/>
    <property type="project" value="TreeGrafter"/>
</dbReference>
<name>A0A6M2BQR9_9GAMM</name>
<keyword evidence="11" id="KW-1185">Reference proteome</keyword>
<dbReference type="NCBIfam" id="TIGR03506">
    <property type="entry name" value="FlgEFG_subfam"/>
    <property type="match status" value="1"/>
</dbReference>
<reference evidence="10 11" key="1">
    <citation type="journal article" date="2014" name="Int. J. Syst. Evol. Microbiol.">
        <title>Solimonas terrae sp. nov., isolated from soil.</title>
        <authorList>
            <person name="Kim S.J."/>
            <person name="Moon J.Y."/>
            <person name="Weon H.Y."/>
            <person name="Ahn J.H."/>
            <person name="Chen W.M."/>
            <person name="Kwon S.W."/>
        </authorList>
    </citation>
    <scope>NUCLEOTIDE SEQUENCE [LARGE SCALE GENOMIC DNA]</scope>
    <source>
        <strain evidence="10 11">KIS83-12</strain>
    </source>
</reference>
<dbReference type="InterPro" id="IPR010930">
    <property type="entry name" value="Flg_bb/hook_C_dom"/>
</dbReference>
<dbReference type="PANTHER" id="PTHR30435">
    <property type="entry name" value="FLAGELLAR PROTEIN"/>
    <property type="match status" value="1"/>
</dbReference>
<evidence type="ECO:0000256" key="5">
    <source>
        <dbReference type="ARBA" id="ARBA00040228"/>
    </source>
</evidence>
<feature type="domain" description="Flagellar basal-body/hook protein C-terminal" evidence="8">
    <location>
        <begin position="197"/>
        <end position="242"/>
    </location>
</feature>
<comment type="subunit">
    <text evidence="4 6">The basal body constitutes a major portion of the flagellar organelle and consists of five rings (E,L,P,S, and M) mounted on a central rod. The rod consists of about 26 subunits of FlgG in the distal portion, and FlgB, FlgC and FlgF are thought to build up the proximal portion of the rod with about 6 subunits each.</text>
</comment>
<evidence type="ECO:0000313" key="11">
    <source>
        <dbReference type="Proteomes" id="UP000472676"/>
    </source>
</evidence>
<evidence type="ECO:0000256" key="1">
    <source>
        <dbReference type="ARBA" id="ARBA00004117"/>
    </source>
</evidence>
<evidence type="ECO:0000256" key="2">
    <source>
        <dbReference type="ARBA" id="ARBA00009677"/>
    </source>
</evidence>
<evidence type="ECO:0000259" key="7">
    <source>
        <dbReference type="Pfam" id="PF00460"/>
    </source>
</evidence>
<evidence type="ECO:0000259" key="8">
    <source>
        <dbReference type="Pfam" id="PF06429"/>
    </source>
</evidence>
<evidence type="ECO:0000259" key="9">
    <source>
        <dbReference type="Pfam" id="PF22692"/>
    </source>
</evidence>
<sequence length="247" mass="25325">MDRALYVAMTGASETQRQQAINNNNLANASTTGFRAELLASAAQAVQGPGLPTRVNAAAQSLGWDSRGGNIEQTGRNLDVAFGENAWLAVQAPDGSEAYTKAGDLQLDAGGQLRTASGLAVLGDGGPLSLPQSATTLIGGDGTISVQPLGSGTEALASVGRLRVVQATPDQLERGVDGLMRAKPGVTLDAASGKVVMSGALESSNVNLPETMVNMISLARQFELQTKLMKTTEDNAAAASTLTRMGN</sequence>
<evidence type="ECO:0000256" key="3">
    <source>
        <dbReference type="ARBA" id="ARBA00023143"/>
    </source>
</evidence>
<keyword evidence="10" id="KW-0969">Cilium</keyword>
<dbReference type="InterPro" id="IPR001444">
    <property type="entry name" value="Flag_bb_rod_N"/>
</dbReference>
<keyword evidence="10" id="KW-0966">Cell projection</keyword>
<dbReference type="InterPro" id="IPR037925">
    <property type="entry name" value="FlgE/F/G-like"/>
</dbReference>
<dbReference type="AlphaFoldDB" id="A0A6M2BQR9"/>
<organism evidence="10 11">
    <name type="scientific">Solimonas terrae</name>
    <dbReference type="NCBI Taxonomy" id="1396819"/>
    <lineage>
        <taxon>Bacteria</taxon>
        <taxon>Pseudomonadati</taxon>
        <taxon>Pseudomonadota</taxon>
        <taxon>Gammaproteobacteria</taxon>
        <taxon>Nevskiales</taxon>
        <taxon>Nevskiaceae</taxon>
        <taxon>Solimonas</taxon>
    </lineage>
</organism>
<comment type="similarity">
    <text evidence="2 6">Belongs to the flagella basal body rod proteins family.</text>
</comment>
<dbReference type="Pfam" id="PF06429">
    <property type="entry name" value="Flg_bbr_C"/>
    <property type="match status" value="1"/>
</dbReference>
<feature type="domain" description="Flagellar hook protein FlgE/F/G-like D1" evidence="9">
    <location>
        <begin position="85"/>
        <end position="146"/>
    </location>
</feature>
<dbReference type="Proteomes" id="UP000472676">
    <property type="component" value="Unassembled WGS sequence"/>
</dbReference>
<keyword evidence="3 6" id="KW-0975">Bacterial flagellum</keyword>
<evidence type="ECO:0000256" key="4">
    <source>
        <dbReference type="ARBA" id="ARBA00038560"/>
    </source>
</evidence>
<dbReference type="GO" id="GO:0030694">
    <property type="term" value="C:bacterial-type flagellum basal body, rod"/>
    <property type="evidence" value="ECO:0007669"/>
    <property type="project" value="UniProtKB-UniRule"/>
</dbReference>
<dbReference type="PANTHER" id="PTHR30435:SF18">
    <property type="entry name" value="FLAGELLAR BASAL-BODY ROD PROTEIN FLGF"/>
    <property type="match status" value="1"/>
</dbReference>
<protein>
    <recommendedName>
        <fullName evidence="5 6">Flagellar basal-body rod protein FlgF</fullName>
    </recommendedName>
</protein>